<dbReference type="Gene3D" id="2.80.10.50">
    <property type="match status" value="1"/>
</dbReference>
<dbReference type="SUPFAM" id="SSF50370">
    <property type="entry name" value="Ricin B-like lectins"/>
    <property type="match status" value="1"/>
</dbReference>
<protein>
    <recommendedName>
        <fullName evidence="3">Ricin B lectin domain-containing protein</fullName>
    </recommendedName>
</protein>
<dbReference type="PROSITE" id="PS50231">
    <property type="entry name" value="RICIN_B_LECTIN"/>
    <property type="match status" value="1"/>
</dbReference>
<evidence type="ECO:0008006" key="3">
    <source>
        <dbReference type="Google" id="ProtNLM"/>
    </source>
</evidence>
<comment type="caution">
    <text evidence="1">The sequence shown here is derived from an EMBL/GenBank/DDBJ whole genome shotgun (WGS) entry which is preliminary data.</text>
</comment>
<sequence>QSESEDGSFQLAQPGAGLCLGVRGEGRKGSLAMVGCDSSSLVDTTRWQMDSGVLKNVHWSLCVDAGGNQVPIPYPCYPVGTNPKQVFRLHENGWIEQPRTWADNGRNRWPAKCLDSRPVEPVALGVLNCSQVRAPNWERIWPAVPLETELWTAAQSRLPA</sequence>
<gene>
    <name evidence="1" type="ORF">PCOR1329_LOCUS62593</name>
</gene>
<keyword evidence="2" id="KW-1185">Reference proteome</keyword>
<dbReference type="EMBL" id="CAUYUJ010017914">
    <property type="protein sequence ID" value="CAK0879047.1"/>
    <property type="molecule type" value="Genomic_DNA"/>
</dbReference>
<feature type="non-terminal residue" evidence="1">
    <location>
        <position position="1"/>
    </location>
</feature>
<dbReference type="InterPro" id="IPR035992">
    <property type="entry name" value="Ricin_B-like_lectins"/>
</dbReference>
<reference evidence="1" key="1">
    <citation type="submission" date="2023-10" db="EMBL/GenBank/DDBJ databases">
        <authorList>
            <person name="Chen Y."/>
            <person name="Shah S."/>
            <person name="Dougan E. K."/>
            <person name="Thang M."/>
            <person name="Chan C."/>
        </authorList>
    </citation>
    <scope>NUCLEOTIDE SEQUENCE [LARGE SCALE GENOMIC DNA]</scope>
</reference>
<name>A0ABN9W0L0_9DINO</name>
<dbReference type="Proteomes" id="UP001189429">
    <property type="component" value="Unassembled WGS sequence"/>
</dbReference>
<organism evidence="1 2">
    <name type="scientific">Prorocentrum cordatum</name>
    <dbReference type="NCBI Taxonomy" id="2364126"/>
    <lineage>
        <taxon>Eukaryota</taxon>
        <taxon>Sar</taxon>
        <taxon>Alveolata</taxon>
        <taxon>Dinophyceae</taxon>
        <taxon>Prorocentrales</taxon>
        <taxon>Prorocentraceae</taxon>
        <taxon>Prorocentrum</taxon>
    </lineage>
</organism>
<proteinExistence type="predicted"/>
<evidence type="ECO:0000313" key="2">
    <source>
        <dbReference type="Proteomes" id="UP001189429"/>
    </source>
</evidence>
<evidence type="ECO:0000313" key="1">
    <source>
        <dbReference type="EMBL" id="CAK0879047.1"/>
    </source>
</evidence>
<accession>A0ABN9W0L0</accession>